<protein>
    <recommendedName>
        <fullName evidence="2">histidine kinase</fullName>
        <ecNumber evidence="2">2.7.13.3</ecNumber>
    </recommendedName>
</protein>
<dbReference type="InterPro" id="IPR005467">
    <property type="entry name" value="His_kinase_dom"/>
</dbReference>
<evidence type="ECO:0000313" key="15">
    <source>
        <dbReference type="Proteomes" id="UP000031599"/>
    </source>
</evidence>
<evidence type="ECO:0000256" key="9">
    <source>
        <dbReference type="PROSITE-ProRule" id="PRU00169"/>
    </source>
</evidence>
<dbReference type="SMART" id="SM00448">
    <property type="entry name" value="REC"/>
    <property type="match status" value="2"/>
</dbReference>
<gene>
    <name evidence="14" type="ORF">DB30_04295</name>
</gene>
<dbReference type="NCBIfam" id="TIGR00229">
    <property type="entry name" value="sensory_box"/>
    <property type="match status" value="1"/>
</dbReference>
<dbReference type="InterPro" id="IPR013767">
    <property type="entry name" value="PAS_fold"/>
</dbReference>
<evidence type="ECO:0000259" key="13">
    <source>
        <dbReference type="PROSITE" id="PS50112"/>
    </source>
</evidence>
<dbReference type="SUPFAM" id="SSF55785">
    <property type="entry name" value="PYP-like sensor domain (PAS domain)"/>
    <property type="match status" value="1"/>
</dbReference>
<dbReference type="InterPro" id="IPR003594">
    <property type="entry name" value="HATPase_dom"/>
</dbReference>
<evidence type="ECO:0000256" key="7">
    <source>
        <dbReference type="ARBA" id="ARBA00022840"/>
    </source>
</evidence>
<dbReference type="PROSITE" id="PS50110">
    <property type="entry name" value="RESPONSE_REGULATORY"/>
    <property type="match status" value="2"/>
</dbReference>
<dbReference type="Gene3D" id="3.30.450.20">
    <property type="entry name" value="PAS domain"/>
    <property type="match status" value="1"/>
</dbReference>
<comment type="caution">
    <text evidence="14">The sequence shown here is derived from an EMBL/GenBank/DDBJ whole genome shotgun (WGS) entry which is preliminary data.</text>
</comment>
<dbReference type="PROSITE" id="PS50112">
    <property type="entry name" value="PAS"/>
    <property type="match status" value="1"/>
</dbReference>
<dbReference type="InterPro" id="IPR011006">
    <property type="entry name" value="CheY-like_superfamily"/>
</dbReference>
<keyword evidence="8" id="KW-0902">Two-component regulatory system</keyword>
<proteinExistence type="predicted"/>
<dbReference type="Pfam" id="PF00989">
    <property type="entry name" value="PAS"/>
    <property type="match status" value="1"/>
</dbReference>
<accession>A0A0C2D0B7</accession>
<dbReference type="GO" id="GO:0006355">
    <property type="term" value="P:regulation of DNA-templated transcription"/>
    <property type="evidence" value="ECO:0007669"/>
    <property type="project" value="InterPro"/>
</dbReference>
<dbReference type="InterPro" id="IPR035965">
    <property type="entry name" value="PAS-like_dom_sf"/>
</dbReference>
<dbReference type="Proteomes" id="UP000031599">
    <property type="component" value="Unassembled WGS sequence"/>
</dbReference>
<feature type="domain" description="Histidine kinase" evidence="11">
    <location>
        <begin position="196"/>
        <end position="418"/>
    </location>
</feature>
<dbReference type="AlphaFoldDB" id="A0A0C2D0B7"/>
<dbReference type="SMART" id="SM00387">
    <property type="entry name" value="HATPase_c"/>
    <property type="match status" value="1"/>
</dbReference>
<dbReference type="Gene3D" id="1.10.287.130">
    <property type="match status" value="1"/>
</dbReference>
<dbReference type="InterPro" id="IPR001789">
    <property type="entry name" value="Sig_transdc_resp-reg_receiver"/>
</dbReference>
<dbReference type="SMART" id="SM00091">
    <property type="entry name" value="PAS"/>
    <property type="match status" value="1"/>
</dbReference>
<dbReference type="Gene3D" id="3.40.50.2300">
    <property type="match status" value="2"/>
</dbReference>
<dbReference type="GO" id="GO:0005524">
    <property type="term" value="F:ATP binding"/>
    <property type="evidence" value="ECO:0007669"/>
    <property type="project" value="UniProtKB-KW"/>
</dbReference>
<comment type="catalytic activity">
    <reaction evidence="1">
        <text>ATP + protein L-histidine = ADP + protein N-phospho-L-histidine.</text>
        <dbReference type="EC" id="2.7.13.3"/>
    </reaction>
</comment>
<dbReference type="PRINTS" id="PR00344">
    <property type="entry name" value="BCTRLSENSOR"/>
</dbReference>
<organism evidence="14 15">
    <name type="scientific">Enhygromyxa salina</name>
    <dbReference type="NCBI Taxonomy" id="215803"/>
    <lineage>
        <taxon>Bacteria</taxon>
        <taxon>Pseudomonadati</taxon>
        <taxon>Myxococcota</taxon>
        <taxon>Polyangia</taxon>
        <taxon>Nannocystales</taxon>
        <taxon>Nannocystaceae</taxon>
        <taxon>Enhygromyxa</taxon>
    </lineage>
</organism>
<evidence type="ECO:0000259" key="11">
    <source>
        <dbReference type="PROSITE" id="PS50109"/>
    </source>
</evidence>
<dbReference type="GO" id="GO:0000155">
    <property type="term" value="F:phosphorelay sensor kinase activity"/>
    <property type="evidence" value="ECO:0007669"/>
    <property type="project" value="InterPro"/>
</dbReference>
<dbReference type="CDD" id="cd00156">
    <property type="entry name" value="REC"/>
    <property type="match status" value="1"/>
</dbReference>
<evidence type="ECO:0000256" key="2">
    <source>
        <dbReference type="ARBA" id="ARBA00012438"/>
    </source>
</evidence>
<reference evidence="14 15" key="1">
    <citation type="submission" date="2014-12" db="EMBL/GenBank/DDBJ databases">
        <title>Genome assembly of Enhygromyxa salina DSM 15201.</title>
        <authorList>
            <person name="Sharma G."/>
            <person name="Subramanian S."/>
        </authorList>
    </citation>
    <scope>NUCLEOTIDE SEQUENCE [LARGE SCALE GENOMIC DNA]</scope>
    <source>
        <strain evidence="14 15">DSM 15201</strain>
    </source>
</reference>
<dbReference type="EC" id="2.7.13.3" evidence="2"/>
<dbReference type="SUPFAM" id="SSF47384">
    <property type="entry name" value="Homodimeric domain of signal transducing histidine kinase"/>
    <property type="match status" value="1"/>
</dbReference>
<keyword evidence="3 9" id="KW-0597">Phosphoprotein</keyword>
<dbReference type="SUPFAM" id="SSF55874">
    <property type="entry name" value="ATPase domain of HSP90 chaperone/DNA topoisomerase II/histidine kinase"/>
    <property type="match status" value="1"/>
</dbReference>
<dbReference type="InterPro" id="IPR000014">
    <property type="entry name" value="PAS"/>
</dbReference>
<name>A0A0C2D0B7_9BACT</name>
<feature type="domain" description="Response regulatory" evidence="12">
    <location>
        <begin position="437"/>
        <end position="552"/>
    </location>
</feature>
<dbReference type="PANTHER" id="PTHR43065:SF46">
    <property type="entry name" value="C4-DICARBOXYLATE TRANSPORT SENSOR PROTEIN DCTB"/>
    <property type="match status" value="1"/>
</dbReference>
<dbReference type="Gene3D" id="3.30.565.10">
    <property type="entry name" value="Histidine kinase-like ATPase, C-terminal domain"/>
    <property type="match status" value="1"/>
</dbReference>
<feature type="modified residue" description="4-aspartylphosphate" evidence="9">
    <location>
        <position position="618"/>
    </location>
</feature>
<keyword evidence="10" id="KW-0175">Coiled coil</keyword>
<evidence type="ECO:0000256" key="6">
    <source>
        <dbReference type="ARBA" id="ARBA00022777"/>
    </source>
</evidence>
<dbReference type="RefSeq" id="WP_165703774.1">
    <property type="nucleotide sequence ID" value="NZ_JMCC02000034.1"/>
</dbReference>
<dbReference type="CDD" id="cd00130">
    <property type="entry name" value="PAS"/>
    <property type="match status" value="1"/>
</dbReference>
<dbReference type="PANTHER" id="PTHR43065">
    <property type="entry name" value="SENSOR HISTIDINE KINASE"/>
    <property type="match status" value="1"/>
</dbReference>
<keyword evidence="7" id="KW-0067">ATP-binding</keyword>
<evidence type="ECO:0000256" key="5">
    <source>
        <dbReference type="ARBA" id="ARBA00022741"/>
    </source>
</evidence>
<dbReference type="PROSITE" id="PS50109">
    <property type="entry name" value="HIS_KIN"/>
    <property type="match status" value="1"/>
</dbReference>
<evidence type="ECO:0000256" key="8">
    <source>
        <dbReference type="ARBA" id="ARBA00023012"/>
    </source>
</evidence>
<dbReference type="EMBL" id="JMCC02000034">
    <property type="protein sequence ID" value="KIG16676.1"/>
    <property type="molecule type" value="Genomic_DNA"/>
</dbReference>
<feature type="domain" description="Response regulatory" evidence="12">
    <location>
        <begin position="567"/>
        <end position="686"/>
    </location>
</feature>
<evidence type="ECO:0000256" key="10">
    <source>
        <dbReference type="SAM" id="Coils"/>
    </source>
</evidence>
<feature type="domain" description="PAS" evidence="13">
    <location>
        <begin position="55"/>
        <end position="125"/>
    </location>
</feature>
<evidence type="ECO:0000256" key="1">
    <source>
        <dbReference type="ARBA" id="ARBA00000085"/>
    </source>
</evidence>
<keyword evidence="5" id="KW-0547">Nucleotide-binding</keyword>
<evidence type="ECO:0000256" key="4">
    <source>
        <dbReference type="ARBA" id="ARBA00022679"/>
    </source>
</evidence>
<evidence type="ECO:0000256" key="3">
    <source>
        <dbReference type="ARBA" id="ARBA00022553"/>
    </source>
</evidence>
<dbReference type="Pfam" id="PF00072">
    <property type="entry name" value="Response_reg"/>
    <property type="match status" value="2"/>
</dbReference>
<keyword evidence="4" id="KW-0808">Transferase</keyword>
<dbReference type="InterPro" id="IPR036890">
    <property type="entry name" value="HATPase_C_sf"/>
</dbReference>
<dbReference type="InterPro" id="IPR036097">
    <property type="entry name" value="HisK_dim/P_sf"/>
</dbReference>
<dbReference type="SUPFAM" id="SSF52172">
    <property type="entry name" value="CheY-like"/>
    <property type="match status" value="2"/>
</dbReference>
<dbReference type="SMART" id="SM00388">
    <property type="entry name" value="HisKA"/>
    <property type="match status" value="1"/>
</dbReference>
<feature type="coiled-coil region" evidence="10">
    <location>
        <begin position="28"/>
        <end position="65"/>
    </location>
</feature>
<sequence>MRRRAERLRERRLAAPAFSPDDDPATLYEELQIHHIELQLQNEELLATQREVERSRDRYRRLYDEAPVGYLTLAPDTTILAANLTAAGLLGLEHGALVGTPLSRRMDPSSADLLHAHLQHVIRDGEPHTCELGVLRADGKQAWMRLESVPDSEDDDAHPGRPVCRTAFSDVSQRRELQAHLQRAEQIEIIGRLASGVAHEFNNLLMAMLGCASSALLELDEQTRAAQLLRDLKAEAIRGATLTRQLLALGRFGDDACAVVDVNAIVAQNARILRHTLPEDIGLSFQLSAKEGRVWAQQGQIEQVLANLVLNARDAVSEGGRVKVQTAELALDEAEAQSLGLTAGVYVTITVADTGLGMDEETKVRLFEPFFTTKAVGEGTGLGMSTVYRVVQQLGGQIEVESELGVGTTVRVLLPLTSRPLASPTEGSQAPGRGDETVLVVEDEGLVRQTVRNYLSRWGYGVLEAEDGEQALELIRARPDIDLVLTDMVLPRSSGTDLVAAAVGLRPQLRVLFMSAHPKVKLVRERRLSPEAPALQKPFTEDTLLAKVREVLGNGSGPTQSPPAGELVLLIEDDDLALDAMELLLDDEGYQVLAARDGAQALAIASEHGEAIDVVVTDLGLPNTSPRELLEGLQTLARPRAIVILSGRSCADPEVLELLALTTTRSTFLEKPIEIEQLVAAIQQLLASP</sequence>
<dbReference type="InterPro" id="IPR003661">
    <property type="entry name" value="HisK_dim/P_dom"/>
</dbReference>
<feature type="modified residue" description="4-aspartylphosphate" evidence="9">
    <location>
        <position position="487"/>
    </location>
</feature>
<dbReference type="InterPro" id="IPR004358">
    <property type="entry name" value="Sig_transdc_His_kin-like_C"/>
</dbReference>
<evidence type="ECO:0000313" key="14">
    <source>
        <dbReference type="EMBL" id="KIG16676.1"/>
    </source>
</evidence>
<evidence type="ECO:0000259" key="12">
    <source>
        <dbReference type="PROSITE" id="PS50110"/>
    </source>
</evidence>
<dbReference type="Pfam" id="PF02518">
    <property type="entry name" value="HATPase_c"/>
    <property type="match status" value="1"/>
</dbReference>
<keyword evidence="6 14" id="KW-0418">Kinase</keyword>